<dbReference type="OrthoDB" id="313387at2759"/>
<feature type="region of interest" description="Disordered" evidence="1">
    <location>
        <begin position="457"/>
        <end position="479"/>
    </location>
</feature>
<dbReference type="EMBL" id="RRYP01002760">
    <property type="protein sequence ID" value="TNV84447.1"/>
    <property type="molecule type" value="Genomic_DNA"/>
</dbReference>
<evidence type="ECO:0000313" key="3">
    <source>
        <dbReference type="Proteomes" id="UP000785679"/>
    </source>
</evidence>
<protein>
    <submittedName>
        <fullName evidence="2">Uncharacterized protein</fullName>
    </submittedName>
</protein>
<keyword evidence="3" id="KW-1185">Reference proteome</keyword>
<reference evidence="2" key="1">
    <citation type="submission" date="2019-06" db="EMBL/GenBank/DDBJ databases">
        <authorList>
            <person name="Zheng W."/>
        </authorList>
    </citation>
    <scope>NUCLEOTIDE SEQUENCE</scope>
    <source>
        <strain evidence="2">QDHG01</strain>
    </source>
</reference>
<comment type="caution">
    <text evidence="2">The sequence shown here is derived from an EMBL/GenBank/DDBJ whole genome shotgun (WGS) entry which is preliminary data.</text>
</comment>
<sequence>MQPTFQRKSSQRLQQIQLKRQQQLPMGYLDEGDHQNLQNSFYQGSSLQNFGADMSGSGLRQGSVIQQARRLDQSGSSNVHGSGVKRGLKAHEKLAERNQALLREYNDMRTHEEEARDIGNKLVYTRRISLELVKHREDLYPFPILHFVEDTAKIAMMRELELAYWYHLMKTYLKKLDGDQRFTIDSVRLFFFNTAVFTKRFLLQRQLISPLQRSHPLSLAKRKLEIDGIEVYIKTYHVYNFEKLYQIFDRSDNQYLLDESYKQPQGPSLSDPPRTLYERDLQLLTEQQRAMLEYEGKCYLAGFKPPKINAIFKKLKRPLESDEKLSVINYDWQVDNILKNSQSYNKEPDLAQASIVASKRPDMRVASNGNGKGRKALTKIMSFNDEDFRNQNQGAPIPAQKNIPKVIQGKVFGIQQEKGDLKALRIDNKKKSLKRLPPPTSDALGIQADRISQILEASTAPPAQPVTSASTNGDALKISPNPVRVNELTVNESTMNLTPQFTPQSSKPTQCLPSMSTSLERAGLANNYLTSQEQLTPQLQSSLSAMMNSTYPFNQILQSYSTTSNNQIFDQQSRSPLFGGMGANNMQYNDYFLGIQGGCSTGQGVSGNNGGLLYHLGLPPQNQQSPGINGSNVGLYPQGLFTQFKDAQFPPADEAADKRGKYYGPVTPEATAFGQTKNAQSQNNLSGKNPFQNYTNIGGSKTAGINQSMLAIQNYSIPFSDNVQNQQTKEGGQQYVNQPQNFGTYSSQAQRNTIKQENGGQQVDMNMFPTNIPQVGLDRSPSISQFLTIKSNNNTPQVSQKTFQPILKQEEATPTLGAAHALALGSPVSSSADNGNNQPSFWVIHTADGVDESGVTSRSRLESLQIHKVESQSSPKGDQANKFDPQQIFFENEMMKEGKSFKRE</sequence>
<proteinExistence type="predicted"/>
<dbReference type="AlphaFoldDB" id="A0A8J8NZU7"/>
<gene>
    <name evidence="2" type="ORF">FGO68_gene6247</name>
</gene>
<organism evidence="2 3">
    <name type="scientific">Halteria grandinella</name>
    <dbReference type="NCBI Taxonomy" id="5974"/>
    <lineage>
        <taxon>Eukaryota</taxon>
        <taxon>Sar</taxon>
        <taxon>Alveolata</taxon>
        <taxon>Ciliophora</taxon>
        <taxon>Intramacronucleata</taxon>
        <taxon>Spirotrichea</taxon>
        <taxon>Stichotrichia</taxon>
        <taxon>Sporadotrichida</taxon>
        <taxon>Halteriidae</taxon>
        <taxon>Halteria</taxon>
    </lineage>
</organism>
<accession>A0A8J8NZU7</accession>
<feature type="region of interest" description="Disordered" evidence="1">
    <location>
        <begin position="868"/>
        <end position="887"/>
    </location>
</feature>
<evidence type="ECO:0000256" key="1">
    <source>
        <dbReference type="SAM" id="MobiDB-lite"/>
    </source>
</evidence>
<dbReference type="Proteomes" id="UP000785679">
    <property type="component" value="Unassembled WGS sequence"/>
</dbReference>
<name>A0A8J8NZU7_HALGN</name>
<evidence type="ECO:0000313" key="2">
    <source>
        <dbReference type="EMBL" id="TNV84447.1"/>
    </source>
</evidence>